<dbReference type="InterPro" id="IPR019734">
    <property type="entry name" value="TPR_rpt"/>
</dbReference>
<evidence type="ECO:0000256" key="2">
    <source>
        <dbReference type="ARBA" id="ARBA00012438"/>
    </source>
</evidence>
<keyword evidence="4" id="KW-0808">Transferase</keyword>
<keyword evidence="6" id="KW-0418">Kinase</keyword>
<dbReference type="PANTHER" id="PTHR41523:SF8">
    <property type="entry name" value="ETHYLENE RESPONSE SENSOR PROTEIN"/>
    <property type="match status" value="1"/>
</dbReference>
<dbReference type="EC" id="2.7.13.3" evidence="2"/>
<dbReference type="GO" id="GO:0005524">
    <property type="term" value="F:ATP binding"/>
    <property type="evidence" value="ECO:0007669"/>
    <property type="project" value="UniProtKB-KW"/>
</dbReference>
<dbReference type="Gene3D" id="3.30.450.20">
    <property type="entry name" value="PAS domain"/>
    <property type="match status" value="1"/>
</dbReference>
<dbReference type="PANTHER" id="PTHR41523">
    <property type="entry name" value="TWO-COMPONENT SYSTEM SENSOR PROTEIN"/>
    <property type="match status" value="1"/>
</dbReference>
<feature type="coiled-coil region" evidence="9">
    <location>
        <begin position="378"/>
        <end position="412"/>
    </location>
</feature>
<reference evidence="13 14" key="1">
    <citation type="submission" date="2018-07" db="EMBL/GenBank/DDBJ databases">
        <title>Dyadobacter roseus sp. nov., isolated from rose rhizosphere soil.</title>
        <authorList>
            <person name="Chen L."/>
        </authorList>
    </citation>
    <scope>NUCLEOTIDE SEQUENCE [LARGE SCALE GENOMIC DNA]</scope>
    <source>
        <strain evidence="13 14">RS19</strain>
    </source>
</reference>
<dbReference type="Pfam" id="PF07568">
    <property type="entry name" value="HisKA_2"/>
    <property type="match status" value="1"/>
</dbReference>
<keyword evidence="10" id="KW-0812">Transmembrane</keyword>
<feature type="coiled-coil region" evidence="9">
    <location>
        <begin position="326"/>
        <end position="353"/>
    </location>
</feature>
<protein>
    <recommendedName>
        <fullName evidence="2">histidine kinase</fullName>
        <ecNumber evidence="2">2.7.13.3</ecNumber>
    </recommendedName>
</protein>
<dbReference type="RefSeq" id="WP_115829660.1">
    <property type="nucleotide sequence ID" value="NZ_QNUL01000003.1"/>
</dbReference>
<evidence type="ECO:0000256" key="7">
    <source>
        <dbReference type="ARBA" id="ARBA00022840"/>
    </source>
</evidence>
<name>A0A3D8YI56_9BACT</name>
<dbReference type="SUPFAM" id="SSF55874">
    <property type="entry name" value="ATPase domain of HSP90 chaperone/DNA topoisomerase II/histidine kinase"/>
    <property type="match status" value="1"/>
</dbReference>
<keyword evidence="11" id="KW-0732">Signal</keyword>
<keyword evidence="3" id="KW-0597">Phosphoprotein</keyword>
<dbReference type="InterPro" id="IPR036890">
    <property type="entry name" value="HATPase_C_sf"/>
</dbReference>
<dbReference type="OrthoDB" id="9767435at2"/>
<feature type="repeat" description="TPR" evidence="8">
    <location>
        <begin position="241"/>
        <end position="274"/>
    </location>
</feature>
<dbReference type="AlphaFoldDB" id="A0A3D8YI56"/>
<feature type="domain" description="Histidine kinase" evidence="12">
    <location>
        <begin position="412"/>
        <end position="603"/>
    </location>
</feature>
<dbReference type="PROSITE" id="PS50109">
    <property type="entry name" value="HIS_KIN"/>
    <property type="match status" value="1"/>
</dbReference>
<evidence type="ECO:0000256" key="4">
    <source>
        <dbReference type="ARBA" id="ARBA00022679"/>
    </source>
</evidence>
<gene>
    <name evidence="13" type="ORF">DSL64_05490</name>
</gene>
<evidence type="ECO:0000256" key="3">
    <source>
        <dbReference type="ARBA" id="ARBA00022553"/>
    </source>
</evidence>
<dbReference type="InterPro" id="IPR011990">
    <property type="entry name" value="TPR-like_helical_dom_sf"/>
</dbReference>
<evidence type="ECO:0000256" key="6">
    <source>
        <dbReference type="ARBA" id="ARBA00022777"/>
    </source>
</evidence>
<feature type="transmembrane region" description="Helical" evidence="10">
    <location>
        <begin position="354"/>
        <end position="376"/>
    </location>
</feature>
<evidence type="ECO:0000259" key="12">
    <source>
        <dbReference type="PROSITE" id="PS50109"/>
    </source>
</evidence>
<dbReference type="SUPFAM" id="SSF48452">
    <property type="entry name" value="TPR-like"/>
    <property type="match status" value="1"/>
</dbReference>
<evidence type="ECO:0000256" key="5">
    <source>
        <dbReference type="ARBA" id="ARBA00022741"/>
    </source>
</evidence>
<dbReference type="SMART" id="SM00387">
    <property type="entry name" value="HATPase_c"/>
    <property type="match status" value="1"/>
</dbReference>
<dbReference type="Gene3D" id="1.25.40.10">
    <property type="entry name" value="Tetratricopeptide repeat domain"/>
    <property type="match status" value="2"/>
</dbReference>
<sequence length="616" mass="70597">MKGAISFLICFLWLAGTFAFSQSKTSVPGFLKKIETEPDSIRFEKLSEFVLDLADQLHFVEADQIVGELRRIAKETNSIGFKGRVYMSVAYIAKQQNDKTAAISNYQKAQECFSKSGDVKREIRSFQRISMVYITTRDVAHAQQYTDRAFKLAQDHKMEDEIANLYTDKATIEDIRGDFNLALDYNQKAVDLYKKMGEDHYVTLFNRGIILKNAGRFHESIRVYEECLAYAQKTDFKEMLEMIYVNMPLTLLQVGDTDRAEAYAKKALELAPESFNKLVLNREAYDILAKVAVKRKAFDKAYDYQQKWIVYRDSIFNLESNRQLVEAESKFQVKEKQQEIQRLDQENAERRLQLFWLTAGILLLAIVLFIAVWQYVVIKRVNGKLEETNATLQTANQQINKQSFQLKELMQELHHRVKNNLAIVSSLLSLQADRLDDQKAALAVMEGQQRVEAMSLIHNQLYLTDNVTGVNMKEYVADLTTGLMQSFRQKDPFNMSLDIEPIVLDVELAVPIGLIINELTTNAFKHAYKEVEEAELSIRLWNEDKMYLEIRDNGPGIAPEDWQKTGDSFGKRLIKSLTKQAKGQIAVFSESGSRFLLSFPKSVVVGSQDMGDTVLV</sequence>
<dbReference type="Pfam" id="PF13424">
    <property type="entry name" value="TPR_12"/>
    <property type="match status" value="1"/>
</dbReference>
<dbReference type="SMART" id="SM00028">
    <property type="entry name" value="TPR"/>
    <property type="match status" value="5"/>
</dbReference>
<dbReference type="Pfam" id="PF02518">
    <property type="entry name" value="HATPase_c"/>
    <property type="match status" value="1"/>
</dbReference>
<dbReference type="EMBL" id="QNUL01000003">
    <property type="protein sequence ID" value="REA63071.1"/>
    <property type="molecule type" value="Genomic_DNA"/>
</dbReference>
<keyword evidence="10" id="KW-1133">Transmembrane helix</keyword>
<keyword evidence="10" id="KW-0472">Membrane</keyword>
<dbReference type="Gene3D" id="3.30.565.10">
    <property type="entry name" value="Histidine kinase-like ATPase, C-terminal domain"/>
    <property type="match status" value="1"/>
</dbReference>
<proteinExistence type="predicted"/>
<keyword evidence="8" id="KW-0802">TPR repeat</keyword>
<dbReference type="InterPro" id="IPR005467">
    <property type="entry name" value="His_kinase_dom"/>
</dbReference>
<organism evidence="13 14">
    <name type="scientific">Dyadobacter luteus</name>
    <dbReference type="NCBI Taxonomy" id="2259619"/>
    <lineage>
        <taxon>Bacteria</taxon>
        <taxon>Pseudomonadati</taxon>
        <taxon>Bacteroidota</taxon>
        <taxon>Cytophagia</taxon>
        <taxon>Cytophagales</taxon>
        <taxon>Spirosomataceae</taxon>
        <taxon>Dyadobacter</taxon>
    </lineage>
</organism>
<dbReference type="Pfam" id="PF13181">
    <property type="entry name" value="TPR_8"/>
    <property type="match status" value="1"/>
</dbReference>
<evidence type="ECO:0000256" key="11">
    <source>
        <dbReference type="SAM" id="SignalP"/>
    </source>
</evidence>
<evidence type="ECO:0000256" key="1">
    <source>
        <dbReference type="ARBA" id="ARBA00000085"/>
    </source>
</evidence>
<evidence type="ECO:0000256" key="8">
    <source>
        <dbReference type="PROSITE-ProRule" id="PRU00339"/>
    </source>
</evidence>
<keyword evidence="9" id="KW-0175">Coiled coil</keyword>
<evidence type="ECO:0000313" key="13">
    <source>
        <dbReference type="EMBL" id="REA63071.1"/>
    </source>
</evidence>
<accession>A0A3D8YI56</accession>
<evidence type="ECO:0000313" key="14">
    <source>
        <dbReference type="Proteomes" id="UP000256373"/>
    </source>
</evidence>
<evidence type="ECO:0000256" key="9">
    <source>
        <dbReference type="SAM" id="Coils"/>
    </source>
</evidence>
<dbReference type="InterPro" id="IPR003594">
    <property type="entry name" value="HATPase_dom"/>
</dbReference>
<dbReference type="InterPro" id="IPR011495">
    <property type="entry name" value="Sig_transdc_His_kin_sub2_dim/P"/>
</dbReference>
<keyword evidence="5" id="KW-0547">Nucleotide-binding</keyword>
<keyword evidence="7" id="KW-0067">ATP-binding</keyword>
<comment type="catalytic activity">
    <reaction evidence="1">
        <text>ATP + protein L-histidine = ADP + protein N-phospho-L-histidine.</text>
        <dbReference type="EC" id="2.7.13.3"/>
    </reaction>
</comment>
<evidence type="ECO:0000256" key="10">
    <source>
        <dbReference type="SAM" id="Phobius"/>
    </source>
</evidence>
<dbReference type="PROSITE" id="PS50005">
    <property type="entry name" value="TPR"/>
    <property type="match status" value="1"/>
</dbReference>
<dbReference type="Proteomes" id="UP000256373">
    <property type="component" value="Unassembled WGS sequence"/>
</dbReference>
<feature type="chain" id="PRO_5017688907" description="histidine kinase" evidence="11">
    <location>
        <begin position="22"/>
        <end position="616"/>
    </location>
</feature>
<keyword evidence="14" id="KW-1185">Reference proteome</keyword>
<feature type="signal peptide" evidence="11">
    <location>
        <begin position="1"/>
        <end position="21"/>
    </location>
</feature>
<comment type="caution">
    <text evidence="13">The sequence shown here is derived from an EMBL/GenBank/DDBJ whole genome shotgun (WGS) entry which is preliminary data.</text>
</comment>
<dbReference type="GO" id="GO:0004673">
    <property type="term" value="F:protein histidine kinase activity"/>
    <property type="evidence" value="ECO:0007669"/>
    <property type="project" value="UniProtKB-EC"/>
</dbReference>